<dbReference type="AlphaFoldDB" id="E3Q8G0"/>
<dbReference type="RefSeq" id="XP_008091192.1">
    <property type="nucleotide sequence ID" value="XM_008093001.1"/>
</dbReference>
<name>E3Q8G0_COLGM</name>
<evidence type="ECO:0000313" key="1">
    <source>
        <dbReference type="EMBL" id="EFQ27172.1"/>
    </source>
</evidence>
<dbReference type="VEuPathDB" id="FungiDB:GLRG_02343"/>
<protein>
    <submittedName>
        <fullName evidence="1">Uncharacterized protein</fullName>
    </submittedName>
</protein>
<keyword evidence="2" id="KW-1185">Reference proteome</keyword>
<gene>
    <name evidence="1" type="ORF">GLRG_02343</name>
</gene>
<accession>E3Q8G0</accession>
<dbReference type="HOGENOM" id="CLU_2812185_0_0_1"/>
<dbReference type="Proteomes" id="UP000008782">
    <property type="component" value="Unassembled WGS sequence"/>
</dbReference>
<dbReference type="EMBL" id="GG697336">
    <property type="protein sequence ID" value="EFQ27172.1"/>
    <property type="molecule type" value="Genomic_DNA"/>
</dbReference>
<sequence length="67" mass="7475">MDKEPNKLCWGRLLGKVIRSGKLWHYVPPEEGSPLKHPFAVLVSSSAYLTRSMACSKTVVTTVVFLN</sequence>
<dbReference type="GeneID" id="24407708"/>
<proteinExistence type="predicted"/>
<reference evidence="2" key="1">
    <citation type="journal article" date="2012" name="Nat. Genet.">
        <title>Lifestyle transitions in plant pathogenic Colletotrichum fungi deciphered by genome and transcriptome analyses.</title>
        <authorList>
            <person name="O'Connell R.J."/>
            <person name="Thon M.R."/>
            <person name="Hacquard S."/>
            <person name="Amyotte S.G."/>
            <person name="Kleemann J."/>
            <person name="Torres M.F."/>
            <person name="Damm U."/>
            <person name="Buiate E.A."/>
            <person name="Epstein L."/>
            <person name="Alkan N."/>
            <person name="Altmueller J."/>
            <person name="Alvarado-Balderrama L."/>
            <person name="Bauser C.A."/>
            <person name="Becker C."/>
            <person name="Birren B.W."/>
            <person name="Chen Z."/>
            <person name="Choi J."/>
            <person name="Crouch J.A."/>
            <person name="Duvick J.P."/>
            <person name="Farman M.A."/>
            <person name="Gan P."/>
            <person name="Heiman D."/>
            <person name="Henrissat B."/>
            <person name="Howard R.J."/>
            <person name="Kabbage M."/>
            <person name="Koch C."/>
            <person name="Kracher B."/>
            <person name="Kubo Y."/>
            <person name="Law A.D."/>
            <person name="Lebrun M.-H."/>
            <person name="Lee Y.-H."/>
            <person name="Miyara I."/>
            <person name="Moore N."/>
            <person name="Neumann U."/>
            <person name="Nordstroem K."/>
            <person name="Panaccione D.G."/>
            <person name="Panstruga R."/>
            <person name="Place M."/>
            <person name="Proctor R.H."/>
            <person name="Prusky D."/>
            <person name="Rech G."/>
            <person name="Reinhardt R."/>
            <person name="Rollins J.A."/>
            <person name="Rounsley S."/>
            <person name="Schardl C.L."/>
            <person name="Schwartz D.C."/>
            <person name="Shenoy N."/>
            <person name="Shirasu K."/>
            <person name="Sikhakolli U.R."/>
            <person name="Stueber K."/>
            <person name="Sukno S.A."/>
            <person name="Sweigard J.A."/>
            <person name="Takano Y."/>
            <person name="Takahara H."/>
            <person name="Trail F."/>
            <person name="van der Does H.C."/>
            <person name="Voll L.M."/>
            <person name="Will I."/>
            <person name="Young S."/>
            <person name="Zeng Q."/>
            <person name="Zhang J."/>
            <person name="Zhou S."/>
            <person name="Dickman M.B."/>
            <person name="Schulze-Lefert P."/>
            <person name="Ver Loren van Themaat E."/>
            <person name="Ma L.-J."/>
            <person name="Vaillancourt L.J."/>
        </authorList>
    </citation>
    <scope>NUCLEOTIDE SEQUENCE [LARGE SCALE GENOMIC DNA]</scope>
    <source>
        <strain evidence="2">M1.001 / M2 / FGSC 10212</strain>
    </source>
</reference>
<evidence type="ECO:0000313" key="2">
    <source>
        <dbReference type="Proteomes" id="UP000008782"/>
    </source>
</evidence>
<organism evidence="2">
    <name type="scientific">Colletotrichum graminicola (strain M1.001 / M2 / FGSC 10212)</name>
    <name type="common">Maize anthracnose fungus</name>
    <name type="synonym">Glomerella graminicola</name>
    <dbReference type="NCBI Taxonomy" id="645133"/>
    <lineage>
        <taxon>Eukaryota</taxon>
        <taxon>Fungi</taxon>
        <taxon>Dikarya</taxon>
        <taxon>Ascomycota</taxon>
        <taxon>Pezizomycotina</taxon>
        <taxon>Sordariomycetes</taxon>
        <taxon>Hypocreomycetidae</taxon>
        <taxon>Glomerellales</taxon>
        <taxon>Glomerellaceae</taxon>
        <taxon>Colletotrichum</taxon>
        <taxon>Colletotrichum graminicola species complex</taxon>
    </lineage>
</organism>